<dbReference type="InterPro" id="IPR036291">
    <property type="entry name" value="NAD(P)-bd_dom_sf"/>
</dbReference>
<dbReference type="RefSeq" id="WP_149109982.1">
    <property type="nucleotide sequence ID" value="NZ_CP042425.1"/>
</dbReference>
<evidence type="ECO:0000313" key="4">
    <source>
        <dbReference type="EMBL" id="QEL15142.1"/>
    </source>
</evidence>
<accession>A0A5C1ABG0</accession>
<dbReference type="GO" id="GO:0006694">
    <property type="term" value="P:steroid biosynthetic process"/>
    <property type="evidence" value="ECO:0007669"/>
    <property type="project" value="InterPro"/>
</dbReference>
<keyword evidence="5" id="KW-1185">Reference proteome</keyword>
<evidence type="ECO:0000259" key="3">
    <source>
        <dbReference type="Pfam" id="PF01073"/>
    </source>
</evidence>
<organism evidence="4 5">
    <name type="scientific">Limnoglobus roseus</name>
    <dbReference type="NCBI Taxonomy" id="2598579"/>
    <lineage>
        <taxon>Bacteria</taxon>
        <taxon>Pseudomonadati</taxon>
        <taxon>Planctomycetota</taxon>
        <taxon>Planctomycetia</taxon>
        <taxon>Gemmatales</taxon>
        <taxon>Gemmataceae</taxon>
        <taxon>Limnoglobus</taxon>
    </lineage>
</organism>
<dbReference type="Pfam" id="PF01073">
    <property type="entry name" value="3Beta_HSD"/>
    <property type="match status" value="1"/>
</dbReference>
<dbReference type="PANTHER" id="PTHR43245">
    <property type="entry name" value="BIFUNCTIONAL POLYMYXIN RESISTANCE PROTEIN ARNA"/>
    <property type="match status" value="1"/>
</dbReference>
<dbReference type="SUPFAM" id="SSF51735">
    <property type="entry name" value="NAD(P)-binding Rossmann-fold domains"/>
    <property type="match status" value="1"/>
</dbReference>
<feature type="domain" description="3-beta hydroxysteroid dehydrogenase/isomerase" evidence="3">
    <location>
        <begin position="4"/>
        <end position="251"/>
    </location>
</feature>
<evidence type="ECO:0000256" key="1">
    <source>
        <dbReference type="ARBA" id="ARBA00009219"/>
    </source>
</evidence>
<name>A0A5C1ABG0_9BACT</name>
<reference evidence="5" key="1">
    <citation type="submission" date="2019-08" db="EMBL/GenBank/DDBJ databases">
        <title>Limnoglobus roseus gen. nov., sp. nov., a novel freshwater planctomycete with a giant genome from the family Gemmataceae.</title>
        <authorList>
            <person name="Kulichevskaya I.S."/>
            <person name="Naumoff D.G."/>
            <person name="Miroshnikov K."/>
            <person name="Ivanova A."/>
            <person name="Philippov D.A."/>
            <person name="Hakobyan A."/>
            <person name="Rijpstra I.C."/>
            <person name="Sinninghe Damste J.S."/>
            <person name="Liesack W."/>
            <person name="Dedysh S.N."/>
        </authorList>
    </citation>
    <scope>NUCLEOTIDE SEQUENCE [LARGE SCALE GENOMIC DNA]</scope>
    <source>
        <strain evidence="5">PX52</strain>
    </source>
</reference>
<proteinExistence type="inferred from homology"/>
<sequence>MKALVTGGGGFLGGAIVRALRARGDTPISFTRSRYAWLDEIGVQQRLGDLTDLDAVDQAVAGCDVVIHVAAKAGVWGRYADYVATNITGTENVLAACRTQGVRKLVYTSTPSVVHTGVDIAGENESLPYAKHFDSYYPQTKAKAEQAVLAANGSDLATVALRPHLIWGPGDPHLIPRLLARARLGKLKRIGTREVKIDLTYVDNAADAHVLAADKLEIGSPIAGKAYFISNGDPVVMWTFLNRILADAGVPPVTKTVPGWVARLTGRALEAVYGLFRVAGEPSLTLFVAKQLSTSHWYDISAAKNDLGYDPQVSIEEGLKRLAASFKPHPG</sequence>
<dbReference type="InterPro" id="IPR002225">
    <property type="entry name" value="3Beta_OHSteriod_DH/Estase"/>
</dbReference>
<dbReference type="EMBL" id="CP042425">
    <property type="protein sequence ID" value="QEL15142.1"/>
    <property type="molecule type" value="Genomic_DNA"/>
</dbReference>
<dbReference type="GO" id="GO:0016616">
    <property type="term" value="F:oxidoreductase activity, acting on the CH-OH group of donors, NAD or NADP as acceptor"/>
    <property type="evidence" value="ECO:0007669"/>
    <property type="project" value="InterPro"/>
</dbReference>
<evidence type="ECO:0000256" key="2">
    <source>
        <dbReference type="ARBA" id="ARBA00023002"/>
    </source>
</evidence>
<dbReference type="Gene3D" id="3.40.50.720">
    <property type="entry name" value="NAD(P)-binding Rossmann-like Domain"/>
    <property type="match status" value="1"/>
</dbReference>
<dbReference type="KEGG" id="lrs:PX52LOC_02052"/>
<gene>
    <name evidence="4" type="ORF">PX52LOC_02052</name>
</gene>
<protein>
    <submittedName>
        <fullName evidence="4">3-beta hydroxysteroid dehydrogenase</fullName>
    </submittedName>
</protein>
<comment type="similarity">
    <text evidence="1">Belongs to the 3-beta-HSD family.</text>
</comment>
<dbReference type="Proteomes" id="UP000324974">
    <property type="component" value="Chromosome"/>
</dbReference>
<dbReference type="InterPro" id="IPR050177">
    <property type="entry name" value="Lipid_A_modif_metabolic_enz"/>
</dbReference>
<evidence type="ECO:0000313" key="5">
    <source>
        <dbReference type="Proteomes" id="UP000324974"/>
    </source>
</evidence>
<dbReference type="PANTHER" id="PTHR43245:SF51">
    <property type="entry name" value="SHORT CHAIN DEHYDROGENASE_REDUCTASE FAMILY 42E, MEMBER 2"/>
    <property type="match status" value="1"/>
</dbReference>
<keyword evidence="2" id="KW-0560">Oxidoreductase</keyword>
<dbReference type="AlphaFoldDB" id="A0A5C1ABG0"/>
<dbReference type="OrthoDB" id="9811743at2"/>